<dbReference type="PROSITE" id="PS50011">
    <property type="entry name" value="PROTEIN_KINASE_DOM"/>
    <property type="match status" value="1"/>
</dbReference>
<dbReference type="PANTHER" id="PTHR47976:SF66">
    <property type="entry name" value="G-TYPE LECTIN S-RECEPTOR-LIKE SERINE_THREONINE-PROTEIN KINASE SD2-5"/>
    <property type="match status" value="1"/>
</dbReference>
<evidence type="ECO:0000256" key="21">
    <source>
        <dbReference type="SAM" id="Phobius"/>
    </source>
</evidence>
<dbReference type="InterPro" id="IPR036426">
    <property type="entry name" value="Bulb-type_lectin_dom_sf"/>
</dbReference>
<dbReference type="EMBL" id="AWWV01010898">
    <property type="protein sequence ID" value="OMO76161.1"/>
    <property type="molecule type" value="Genomic_DNA"/>
</dbReference>
<dbReference type="GO" id="GO:0016020">
    <property type="term" value="C:membrane"/>
    <property type="evidence" value="ECO:0007669"/>
    <property type="project" value="UniProtKB-SubCell"/>
</dbReference>
<dbReference type="PROSITE" id="PS50927">
    <property type="entry name" value="BULB_LECTIN"/>
    <property type="match status" value="1"/>
</dbReference>
<evidence type="ECO:0000256" key="8">
    <source>
        <dbReference type="ARBA" id="ARBA00022729"/>
    </source>
</evidence>
<proteinExistence type="predicted"/>
<keyword evidence="4" id="KW-0245">EGF-like domain</keyword>
<keyword evidence="16" id="KW-0675">Receptor</keyword>
<evidence type="ECO:0000256" key="12">
    <source>
        <dbReference type="ARBA" id="ARBA00022840"/>
    </source>
</evidence>
<evidence type="ECO:0000256" key="6">
    <source>
        <dbReference type="ARBA" id="ARBA00022679"/>
    </source>
</evidence>
<dbReference type="Pfam" id="PF01453">
    <property type="entry name" value="B_lectin"/>
    <property type="match status" value="1"/>
</dbReference>
<evidence type="ECO:0000256" key="18">
    <source>
        <dbReference type="ARBA" id="ARBA00047899"/>
    </source>
</evidence>
<evidence type="ECO:0000256" key="11">
    <source>
        <dbReference type="ARBA" id="ARBA00022777"/>
    </source>
</evidence>
<evidence type="ECO:0000313" key="25">
    <source>
        <dbReference type="Proteomes" id="UP000188268"/>
    </source>
</evidence>
<accession>A0A1R3I0Y6</accession>
<evidence type="ECO:0000256" key="20">
    <source>
        <dbReference type="PROSITE-ProRule" id="PRU10141"/>
    </source>
</evidence>
<dbReference type="Pfam" id="PF05278">
    <property type="entry name" value="PEARLI-4"/>
    <property type="match status" value="1"/>
</dbReference>
<dbReference type="GO" id="GO:0030246">
    <property type="term" value="F:carbohydrate binding"/>
    <property type="evidence" value="ECO:0007669"/>
    <property type="project" value="UniProtKB-KW"/>
</dbReference>
<keyword evidence="15" id="KW-1015">Disulfide bond</keyword>
<dbReference type="Pfam" id="PF23121">
    <property type="entry name" value="SPOC_AIPP2"/>
    <property type="match status" value="1"/>
</dbReference>
<dbReference type="InterPro" id="IPR051343">
    <property type="entry name" value="G-type_lectin_kinases/EP1-like"/>
</dbReference>
<reference evidence="24 25" key="1">
    <citation type="submission" date="2013-09" db="EMBL/GenBank/DDBJ databases">
        <title>Corchorus capsularis genome sequencing.</title>
        <authorList>
            <person name="Alam M."/>
            <person name="Haque M.S."/>
            <person name="Islam M.S."/>
            <person name="Emdad E.M."/>
            <person name="Islam M.M."/>
            <person name="Ahmed B."/>
            <person name="Halim A."/>
            <person name="Hossen Q.M.M."/>
            <person name="Hossain M.Z."/>
            <person name="Ahmed R."/>
            <person name="Khan M.M."/>
            <person name="Islam R."/>
            <person name="Rashid M.M."/>
            <person name="Khan S.A."/>
            <person name="Rahman M.S."/>
            <person name="Alam M."/>
        </authorList>
    </citation>
    <scope>NUCLEOTIDE SEQUENCE [LARGE SCALE GENOMIC DNA]</scope>
    <source>
        <strain evidence="25">cv. CVL-1</strain>
        <tissue evidence="24">Whole seedling</tissue>
    </source>
</reference>
<evidence type="ECO:0000259" key="22">
    <source>
        <dbReference type="PROSITE" id="PS50011"/>
    </source>
</evidence>
<evidence type="ECO:0000256" key="15">
    <source>
        <dbReference type="ARBA" id="ARBA00023157"/>
    </source>
</evidence>
<dbReference type="Gene3D" id="1.10.510.10">
    <property type="entry name" value="Transferase(Phosphotransferase) domain 1"/>
    <property type="match status" value="1"/>
</dbReference>
<dbReference type="SUPFAM" id="SSF56112">
    <property type="entry name" value="Protein kinase-like (PK-like)"/>
    <property type="match status" value="1"/>
</dbReference>
<dbReference type="FunFam" id="1.10.510.10:FF:000248">
    <property type="entry name" value="S-receptor-like kinase 5"/>
    <property type="match status" value="1"/>
</dbReference>
<sequence length="1572" mass="176778">MGRKKIAEKNKKMGTKKRLFDDSDSVSKDTNDPIWRGCFNICNGSIDIVDGPVAYLSSKACSRVSDMARSLPASLSGVTLHKLHVWPKQFDELLPTKDDIGFYFLPASERFKEAYNNLLADLGSKDYALKFVIGNAELLVFTSLELQLESQRIQGKFYIWGLFRRKKVNSSLVDGSFPHEQGNLRGIQHSDSAAAVDAGKERNYTEGFYLPHPTGPSSDEEGATDIVKMAEASQKLKERQRSHIKKKACPINPSTSLTGEAFVEDTASSGTGTSWQETEIELHYEVREVLNQCTSMTEMKKRMEEQSRNGRQVSGVFREVNNGAIIKEIKATRKGAVGVRKLDFIAEKERDRGIRKGTIAEKSTEITTAACAINHEETTKHGKGVLEIESHGIEGRPSDAAFVPQGPAEAIDQEASMVPSSMMHEQTMIDITQQHVAYEKQKYPIEADRLGNENMHMVDDIDRFIDKLVNISRAHRAVALQSAPPSFSISAAPDLQAPDVNLRKENKKADASHELVNSDKINHSDYEHVGPYLVQSYAATILRSIFNQYGDIAQDCPLSISMRCRLLEGLCLELKKVLSIVPENLQHHHLETLDSVIGEAESEQLNVKWLCDWHAKLKRIVALHQHYEKIKRNLAMVDESPITLRPESSMLMNLKYDIQLLRSESIALEEDMRNRETITSPVLKYASKLKRFCDRVLAKVTNVFYTWNDLMLIVLVSSLMIISSFYLSPAIAFLPNSRKTLTMPDSTLNFTSGHTTWTNNNVSLPHEAKFRGNSLARFILFKEVTGPLSGDGRYGFGFGFFCHWPFHGYCDLSILFVEMPFGTISKTRPEVFWSANWNRPLKENATLEFSNGNLLLIDEKGQEIIWSSQTSGMSTFGMKIDENGNLVLFNKHFEAVWKSSNHPTDTLLLGQVIRENQKLTSRITSVNESQGLFYLSMATPSMVAYLVGEKPSAYLTTFPFVMISPSNHSTDDISLLKMGGNIGFYHQKFSKSDLPFPVVYILRLDVDGGFRVYGWYPGDKWKIIHFWPNLSDECWAPLKCGRYGVCSKKGKCNCPVSVGPNATDYFAQNQDSNGCHEINPPEGTIPNYEMVYFGNLSYFGSFGPMMNIFNLVDPNNPINVVISPNGYVEEFSNEESCKQACQNDISCKAAFFVMEKSTSKGFCYLPSEILSIMGNPDEEHYNVSAYLKVNVPKPVPETPNQENTNTLHHSKRLRLSLLAISAFLVTIIILVSIICFLLRRKVIKCAAFACKQPQDHLKTVISGTLTSFSYSELSLATAKFAKRLGGGGFGAVYKGILKDGTMVAVKRLESNGQGMEEFLAEVDTLGNIHHINLVKLIGFCVEKRHRILVYEYMSKGSLDKWIFHENGTSSILAWNTRKKIVLDIAKGLAYLHGDCRQRIAHLDVKPQNILLDDNFNAKISDFGLSKLINRDDSQVVTRMRGTPGYIAPEWQNARITVSADIYSFGIVVLEVVTGRKILDYSQPDSDVCLLNQLKKKCLENRLMGMIDLTIEDLVQHYEEVFAMIMVGLWCVNEDYTRRPSMYSVVKLLEEEKMPQLDCPSRFPSSTISSFKL</sequence>
<feature type="binding site" evidence="20">
    <location>
        <position position="1306"/>
    </location>
    <ligand>
        <name>ATP</name>
        <dbReference type="ChEBI" id="CHEBI:30616"/>
    </ligand>
</feature>
<evidence type="ECO:0000256" key="7">
    <source>
        <dbReference type="ARBA" id="ARBA00022692"/>
    </source>
</evidence>
<dbReference type="EC" id="2.7.11.1" evidence="2"/>
<dbReference type="InterPro" id="IPR001480">
    <property type="entry name" value="Bulb-type_lectin_dom"/>
</dbReference>
<dbReference type="STRING" id="210143.A0A1R3I0Y6"/>
<dbReference type="InterPro" id="IPR056280">
    <property type="entry name" value="AIPP2-like_SPOC"/>
</dbReference>
<dbReference type="SUPFAM" id="SSF51110">
    <property type="entry name" value="alpha-D-mannose-specific plant lectins"/>
    <property type="match status" value="1"/>
</dbReference>
<keyword evidence="6" id="KW-0808">Transferase</keyword>
<keyword evidence="11" id="KW-0418">Kinase</keyword>
<dbReference type="InterPro" id="IPR007942">
    <property type="entry name" value="PLipase-like"/>
</dbReference>
<keyword evidence="8" id="KW-0732">Signal</keyword>
<dbReference type="Gramene" id="OMO76161">
    <property type="protein sequence ID" value="OMO76161"/>
    <property type="gene ID" value="CCACVL1_15866"/>
</dbReference>
<organism evidence="24 25">
    <name type="scientific">Corchorus capsularis</name>
    <name type="common">Jute</name>
    <dbReference type="NCBI Taxonomy" id="210143"/>
    <lineage>
        <taxon>Eukaryota</taxon>
        <taxon>Viridiplantae</taxon>
        <taxon>Streptophyta</taxon>
        <taxon>Embryophyta</taxon>
        <taxon>Tracheophyta</taxon>
        <taxon>Spermatophyta</taxon>
        <taxon>Magnoliopsida</taxon>
        <taxon>eudicotyledons</taxon>
        <taxon>Gunneridae</taxon>
        <taxon>Pentapetalae</taxon>
        <taxon>rosids</taxon>
        <taxon>malvids</taxon>
        <taxon>Malvales</taxon>
        <taxon>Malvaceae</taxon>
        <taxon>Grewioideae</taxon>
        <taxon>Apeibeae</taxon>
        <taxon>Corchorus</taxon>
    </lineage>
</organism>
<keyword evidence="17" id="KW-0325">Glycoprotein</keyword>
<gene>
    <name evidence="24" type="ORF">CCACVL1_15866</name>
</gene>
<dbReference type="CDD" id="cd14066">
    <property type="entry name" value="STKc_IRAK"/>
    <property type="match status" value="1"/>
</dbReference>
<dbReference type="OrthoDB" id="970607at2759"/>
<evidence type="ECO:0000256" key="16">
    <source>
        <dbReference type="ARBA" id="ARBA00023170"/>
    </source>
</evidence>
<evidence type="ECO:0000256" key="19">
    <source>
        <dbReference type="ARBA" id="ARBA00048679"/>
    </source>
</evidence>
<comment type="catalytic activity">
    <reaction evidence="18">
        <text>L-threonyl-[protein] + ATP = O-phospho-L-threonyl-[protein] + ADP + H(+)</text>
        <dbReference type="Rhea" id="RHEA:46608"/>
        <dbReference type="Rhea" id="RHEA-COMP:11060"/>
        <dbReference type="Rhea" id="RHEA-COMP:11605"/>
        <dbReference type="ChEBI" id="CHEBI:15378"/>
        <dbReference type="ChEBI" id="CHEBI:30013"/>
        <dbReference type="ChEBI" id="CHEBI:30616"/>
        <dbReference type="ChEBI" id="CHEBI:61977"/>
        <dbReference type="ChEBI" id="CHEBI:456216"/>
        <dbReference type="EC" id="2.7.11.1"/>
    </reaction>
</comment>
<dbReference type="Gene3D" id="3.30.200.20">
    <property type="entry name" value="Phosphorylase Kinase, domain 1"/>
    <property type="match status" value="1"/>
</dbReference>
<comment type="subcellular location">
    <subcellularLocation>
        <location evidence="1">Membrane</location>
        <topology evidence="1">Single-pass type I membrane protein</topology>
    </subcellularLocation>
</comment>
<evidence type="ECO:0000256" key="14">
    <source>
        <dbReference type="ARBA" id="ARBA00023136"/>
    </source>
</evidence>
<evidence type="ECO:0000313" key="24">
    <source>
        <dbReference type="EMBL" id="OMO76161.1"/>
    </source>
</evidence>
<evidence type="ECO:0000256" key="3">
    <source>
        <dbReference type="ARBA" id="ARBA00022527"/>
    </source>
</evidence>
<dbReference type="InterPro" id="IPR008271">
    <property type="entry name" value="Ser/Thr_kinase_AS"/>
</dbReference>
<evidence type="ECO:0000256" key="10">
    <source>
        <dbReference type="ARBA" id="ARBA00022741"/>
    </source>
</evidence>
<evidence type="ECO:0000256" key="1">
    <source>
        <dbReference type="ARBA" id="ARBA00004479"/>
    </source>
</evidence>
<evidence type="ECO:0000256" key="4">
    <source>
        <dbReference type="ARBA" id="ARBA00022536"/>
    </source>
</evidence>
<keyword evidence="9" id="KW-0430">Lectin</keyword>
<evidence type="ECO:0000256" key="9">
    <source>
        <dbReference type="ARBA" id="ARBA00022734"/>
    </source>
</evidence>
<name>A0A1R3I0Y6_COCAP</name>
<keyword evidence="12 20" id="KW-0067">ATP-binding</keyword>
<keyword evidence="7 21" id="KW-0812">Transmembrane</keyword>
<dbReference type="SMART" id="SM00108">
    <property type="entry name" value="B_lectin"/>
    <property type="match status" value="1"/>
</dbReference>
<keyword evidence="3" id="KW-0723">Serine/threonine-protein kinase</keyword>
<dbReference type="Pfam" id="PF00069">
    <property type="entry name" value="Pkinase"/>
    <property type="match status" value="1"/>
</dbReference>
<evidence type="ECO:0000256" key="17">
    <source>
        <dbReference type="ARBA" id="ARBA00023180"/>
    </source>
</evidence>
<dbReference type="PANTHER" id="PTHR47976">
    <property type="entry name" value="G-TYPE LECTIN S-RECEPTOR-LIKE SERINE/THREONINE-PROTEIN KINASE SD2-5"/>
    <property type="match status" value="1"/>
</dbReference>
<dbReference type="InterPro" id="IPR017441">
    <property type="entry name" value="Protein_kinase_ATP_BS"/>
</dbReference>
<dbReference type="FunFam" id="3.30.200.20:FF:000178">
    <property type="entry name" value="serine/threonine-protein kinase PBS1-like"/>
    <property type="match status" value="1"/>
</dbReference>
<feature type="domain" description="Protein kinase" evidence="22">
    <location>
        <begin position="1278"/>
        <end position="1556"/>
    </location>
</feature>
<keyword evidence="10 20" id="KW-0547">Nucleotide-binding</keyword>
<evidence type="ECO:0000256" key="2">
    <source>
        <dbReference type="ARBA" id="ARBA00012513"/>
    </source>
</evidence>
<comment type="caution">
    <text evidence="24">The sequence shown here is derived from an EMBL/GenBank/DDBJ whole genome shotgun (WGS) entry which is preliminary data.</text>
</comment>
<dbReference type="GO" id="GO:0005524">
    <property type="term" value="F:ATP binding"/>
    <property type="evidence" value="ECO:0007669"/>
    <property type="project" value="UniProtKB-UniRule"/>
</dbReference>
<keyword evidence="14 21" id="KW-0472">Membrane</keyword>
<evidence type="ECO:0000259" key="23">
    <source>
        <dbReference type="PROSITE" id="PS50927"/>
    </source>
</evidence>
<dbReference type="Proteomes" id="UP000188268">
    <property type="component" value="Unassembled WGS sequence"/>
</dbReference>
<feature type="domain" description="Bulb-type lectin" evidence="23">
    <location>
        <begin position="779"/>
        <end position="901"/>
    </location>
</feature>
<comment type="catalytic activity">
    <reaction evidence="19">
        <text>L-seryl-[protein] + ATP = O-phospho-L-seryl-[protein] + ADP + H(+)</text>
        <dbReference type="Rhea" id="RHEA:17989"/>
        <dbReference type="Rhea" id="RHEA-COMP:9863"/>
        <dbReference type="Rhea" id="RHEA-COMP:11604"/>
        <dbReference type="ChEBI" id="CHEBI:15378"/>
        <dbReference type="ChEBI" id="CHEBI:29999"/>
        <dbReference type="ChEBI" id="CHEBI:30616"/>
        <dbReference type="ChEBI" id="CHEBI:83421"/>
        <dbReference type="ChEBI" id="CHEBI:456216"/>
        <dbReference type="EC" id="2.7.11.1"/>
    </reaction>
</comment>
<keyword evidence="5" id="KW-0597">Phosphoprotein</keyword>
<dbReference type="GO" id="GO:0004674">
    <property type="term" value="F:protein serine/threonine kinase activity"/>
    <property type="evidence" value="ECO:0007669"/>
    <property type="project" value="UniProtKB-KW"/>
</dbReference>
<dbReference type="PROSITE" id="PS00107">
    <property type="entry name" value="PROTEIN_KINASE_ATP"/>
    <property type="match status" value="1"/>
</dbReference>
<protein>
    <recommendedName>
        <fullName evidence="2">non-specific serine/threonine protein kinase</fullName>
        <ecNumber evidence="2">2.7.11.1</ecNumber>
    </recommendedName>
</protein>
<dbReference type="InterPro" id="IPR011009">
    <property type="entry name" value="Kinase-like_dom_sf"/>
</dbReference>
<dbReference type="SMART" id="SM00220">
    <property type="entry name" value="S_TKc"/>
    <property type="match status" value="1"/>
</dbReference>
<evidence type="ECO:0000256" key="13">
    <source>
        <dbReference type="ARBA" id="ARBA00022989"/>
    </source>
</evidence>
<dbReference type="Gene3D" id="2.90.10.30">
    <property type="match status" value="1"/>
</dbReference>
<keyword evidence="25" id="KW-1185">Reference proteome</keyword>
<feature type="transmembrane region" description="Helical" evidence="21">
    <location>
        <begin position="1215"/>
        <end position="1239"/>
    </location>
</feature>
<dbReference type="PROSITE" id="PS00108">
    <property type="entry name" value="PROTEIN_KINASE_ST"/>
    <property type="match status" value="1"/>
</dbReference>
<keyword evidence="13 21" id="KW-1133">Transmembrane helix</keyword>
<dbReference type="InterPro" id="IPR000719">
    <property type="entry name" value="Prot_kinase_dom"/>
</dbReference>
<evidence type="ECO:0000256" key="5">
    <source>
        <dbReference type="ARBA" id="ARBA00022553"/>
    </source>
</evidence>